<keyword evidence="2" id="KW-1185">Reference proteome</keyword>
<name>A0A7J6B2R3_AMEME</name>
<dbReference type="AlphaFoldDB" id="A0A7J6B2R3"/>
<dbReference type="Proteomes" id="UP000593565">
    <property type="component" value="Unassembled WGS sequence"/>
</dbReference>
<dbReference type="EMBL" id="JAAGNN010000005">
    <property type="protein sequence ID" value="KAF4088737.1"/>
    <property type="molecule type" value="Genomic_DNA"/>
</dbReference>
<sequence length="162" mass="17838">MQSITLLIGYGNNTWTKSSRAAVHHFSKGGSKTPISIQLLNYGENHIQTLNYIYNSATHAGFPPPLRYRILPANVCVDASTQTDPLPDLPSIHSEDDVAFSDLGSDHSSFSLYSPAIPPSSQFLSYYTYAGHRYTLSSGRTPFSSPCLFPQDYTPTSPVNFQ</sequence>
<gene>
    <name evidence="1" type="ORF">AMELA_G00058110</name>
</gene>
<accession>A0A7J6B2R3</accession>
<protein>
    <submittedName>
        <fullName evidence="1">Uncharacterized protein</fullName>
    </submittedName>
</protein>
<organism evidence="1 2">
    <name type="scientific">Ameiurus melas</name>
    <name type="common">Black bullhead</name>
    <name type="synonym">Silurus melas</name>
    <dbReference type="NCBI Taxonomy" id="219545"/>
    <lineage>
        <taxon>Eukaryota</taxon>
        <taxon>Metazoa</taxon>
        <taxon>Chordata</taxon>
        <taxon>Craniata</taxon>
        <taxon>Vertebrata</taxon>
        <taxon>Euteleostomi</taxon>
        <taxon>Actinopterygii</taxon>
        <taxon>Neopterygii</taxon>
        <taxon>Teleostei</taxon>
        <taxon>Ostariophysi</taxon>
        <taxon>Siluriformes</taxon>
        <taxon>Ictaluridae</taxon>
        <taxon>Ameiurus</taxon>
    </lineage>
</organism>
<reference evidence="1 2" key="1">
    <citation type="submission" date="2020-02" db="EMBL/GenBank/DDBJ databases">
        <title>A chromosome-scale genome assembly of the black bullhead catfish (Ameiurus melas).</title>
        <authorList>
            <person name="Wen M."/>
            <person name="Zham M."/>
            <person name="Cabau C."/>
            <person name="Klopp C."/>
            <person name="Donnadieu C."/>
            <person name="Roques C."/>
            <person name="Bouchez O."/>
            <person name="Lampietro C."/>
            <person name="Jouanno E."/>
            <person name="Herpin A."/>
            <person name="Louis A."/>
            <person name="Berthelot C."/>
            <person name="Parey E."/>
            <person name="Roest-Crollius H."/>
            <person name="Braasch I."/>
            <person name="Postlethwait J."/>
            <person name="Robinson-Rechavi M."/>
            <person name="Echchiki A."/>
            <person name="Begum T."/>
            <person name="Montfort J."/>
            <person name="Schartl M."/>
            <person name="Bobe J."/>
            <person name="Guiguen Y."/>
        </authorList>
    </citation>
    <scope>NUCLEOTIDE SEQUENCE [LARGE SCALE GENOMIC DNA]</scope>
    <source>
        <strain evidence="1">M_S1</strain>
        <tissue evidence="1">Blood</tissue>
    </source>
</reference>
<proteinExistence type="predicted"/>
<evidence type="ECO:0000313" key="1">
    <source>
        <dbReference type="EMBL" id="KAF4088737.1"/>
    </source>
</evidence>
<evidence type="ECO:0000313" key="2">
    <source>
        <dbReference type="Proteomes" id="UP000593565"/>
    </source>
</evidence>
<comment type="caution">
    <text evidence="1">The sequence shown here is derived from an EMBL/GenBank/DDBJ whole genome shotgun (WGS) entry which is preliminary data.</text>
</comment>